<feature type="transmembrane region" description="Helical" evidence="1">
    <location>
        <begin position="77"/>
        <end position="96"/>
    </location>
</feature>
<evidence type="ECO:0000313" key="2">
    <source>
        <dbReference type="EMBL" id="KAK9667492.1"/>
    </source>
</evidence>
<dbReference type="EMBL" id="JASPKY010002905">
    <property type="protein sequence ID" value="KAK9667492.1"/>
    <property type="molecule type" value="Genomic_DNA"/>
</dbReference>
<reference evidence="2 3" key="1">
    <citation type="journal article" date="2024" name="BMC Genomics">
        <title>De novo assembly and annotation of Popillia japonica's genome with initial clues to its potential as an invasive pest.</title>
        <authorList>
            <person name="Cucini C."/>
            <person name="Boschi S."/>
            <person name="Funari R."/>
            <person name="Cardaioli E."/>
            <person name="Iannotti N."/>
            <person name="Marturano G."/>
            <person name="Paoli F."/>
            <person name="Bruttini M."/>
            <person name="Carapelli A."/>
            <person name="Frati F."/>
            <person name="Nardi F."/>
        </authorList>
    </citation>
    <scope>NUCLEOTIDE SEQUENCE [LARGE SCALE GENOMIC DNA]</scope>
    <source>
        <strain evidence="2">DMR45628</strain>
    </source>
</reference>
<organism evidence="2 3">
    <name type="scientific">Popillia japonica</name>
    <name type="common">Japanese beetle</name>
    <dbReference type="NCBI Taxonomy" id="7064"/>
    <lineage>
        <taxon>Eukaryota</taxon>
        <taxon>Metazoa</taxon>
        <taxon>Ecdysozoa</taxon>
        <taxon>Arthropoda</taxon>
        <taxon>Hexapoda</taxon>
        <taxon>Insecta</taxon>
        <taxon>Pterygota</taxon>
        <taxon>Neoptera</taxon>
        <taxon>Endopterygota</taxon>
        <taxon>Coleoptera</taxon>
        <taxon>Polyphaga</taxon>
        <taxon>Scarabaeiformia</taxon>
        <taxon>Scarabaeidae</taxon>
        <taxon>Rutelinae</taxon>
        <taxon>Popillia</taxon>
    </lineage>
</organism>
<evidence type="ECO:0000313" key="3">
    <source>
        <dbReference type="Proteomes" id="UP001458880"/>
    </source>
</evidence>
<accession>A0AAW1GRW0</accession>
<comment type="caution">
    <text evidence="2">The sequence shown here is derived from an EMBL/GenBank/DDBJ whole genome shotgun (WGS) entry which is preliminary data.</text>
</comment>
<protein>
    <recommendedName>
        <fullName evidence="4">Reverse transcriptase domain-containing protein</fullName>
    </recommendedName>
</protein>
<keyword evidence="1" id="KW-1133">Transmembrane helix</keyword>
<keyword evidence="3" id="KW-1185">Reference proteome</keyword>
<evidence type="ECO:0000256" key="1">
    <source>
        <dbReference type="SAM" id="Phobius"/>
    </source>
</evidence>
<gene>
    <name evidence="2" type="ORF">QE152_g41332</name>
</gene>
<dbReference type="Proteomes" id="UP001458880">
    <property type="component" value="Unassembled WGS sequence"/>
</dbReference>
<proteinExistence type="predicted"/>
<feature type="non-terminal residue" evidence="2">
    <location>
        <position position="134"/>
    </location>
</feature>
<keyword evidence="1" id="KW-0812">Transmembrane</keyword>
<keyword evidence="1" id="KW-0472">Membrane</keyword>
<name>A0AAW1GRW0_POPJA</name>
<sequence>MGPKNLANQTEIDIRFSLLGTELKPKKAIKYLGIVPDAKQTFGDHAKQVIRKAENSLFPLTAIRLNVGGPSGRKRRVLYGAVQSIVLYGGLVWASVVRVKKYSSALNSLQRGALVRVASACRTMTYEPLQVIAR</sequence>
<evidence type="ECO:0008006" key="4">
    <source>
        <dbReference type="Google" id="ProtNLM"/>
    </source>
</evidence>
<dbReference type="AlphaFoldDB" id="A0AAW1GRW0"/>